<organism evidence="3 4">
    <name type="scientific">Anthostomella pinea</name>
    <dbReference type="NCBI Taxonomy" id="933095"/>
    <lineage>
        <taxon>Eukaryota</taxon>
        <taxon>Fungi</taxon>
        <taxon>Dikarya</taxon>
        <taxon>Ascomycota</taxon>
        <taxon>Pezizomycotina</taxon>
        <taxon>Sordariomycetes</taxon>
        <taxon>Xylariomycetidae</taxon>
        <taxon>Xylariales</taxon>
        <taxon>Xylariaceae</taxon>
        <taxon>Anthostomella</taxon>
    </lineage>
</organism>
<keyword evidence="2" id="KW-1133">Transmembrane helix</keyword>
<evidence type="ECO:0000256" key="1">
    <source>
        <dbReference type="SAM" id="MobiDB-lite"/>
    </source>
</evidence>
<feature type="compositionally biased region" description="Basic and acidic residues" evidence="1">
    <location>
        <begin position="856"/>
        <end position="870"/>
    </location>
</feature>
<keyword evidence="2" id="KW-0472">Membrane</keyword>
<evidence type="ECO:0000313" key="4">
    <source>
        <dbReference type="Proteomes" id="UP001295740"/>
    </source>
</evidence>
<feature type="compositionally biased region" description="Acidic residues" evidence="1">
    <location>
        <begin position="33"/>
        <end position="43"/>
    </location>
</feature>
<dbReference type="AlphaFoldDB" id="A0AAI8VDQ4"/>
<sequence>MADDTRKTSHSRIYDGAPYLLPSTFSPWRSDDQIDEDYDDGESSDSSNTTISAIGAMKMFEAGTSRIGDAVSPTSVKRVSEVVHTAGPVKIVSPLSPPAHRSWTTPQVIVSAPSNTSLPMMPASSAAPPAPRQTKFREMLKRSLTPRREKGGVADDARDAPDPRPHSRAESYPMTSVDTLQPSTDDRSSEEEDNDDLSIRYAQPPVDCHSRRDVHIKRWSWLYVTLMISSIYSTGLSGVWLVTSIYQPRYGQGISSGAHWQLAPSTATLLCTLAAKTIELSFVTVFVAVLGQVITRRAFIKKSRGVTLAELTMRNWVIQPGSMITNWENIPHGATSVMGVLTLIATLCALFYTTASDAMVSPKLKWGSWDSQELQGLVRASYANPYFISDTCKTPIDTKLDLPYSAESCLGVQYSGQSYHNLIAFMTEWEAIHSNGNSTMDEISKRPTGKHSLFDNTTLESSWIEAEYSDPAANFAAHDRVINNVTLAMPHPGVYAAATDSKNGILQPNDLNGVGEYSILASVVSPTVNVMCVNMNADELAPLVYTTWPDARNDDTEIPGQQRGADDWYEDVPVVADTEWLNGTAVDDVFRWGEKYGRRPPVFQLYPIDYNMIANATVYMGDAIYLLSKANTTATDDYSLCELRSWVTPKCSTHFDISGISGGKMKAHCEDASDPDSYALTDPSAAQSPLEASGDWKNVAQLWALSINLNAGTENSNASNARILTDLILNSPRLDPLLPSMAEALAVLASSSIVSGSLQTTYRAKWPHGDVMQLDPGVYETFRAHVRTQQYASAHSAGWQGVFYPVLAGVFLLNVLCLAYLASGGGGCCFTGGSRGSSRNHNNNNRNGLKGNHHPLGGERHQTTNADDSRAGGLVTDYTEPQKLFALAINSPPSRALAGSCGHGPDALEMVVPFRVGYASGSNHYFFEEAADRFAGKNNGLNVEGGFGNNVDVEGGYNGRRTGRRNRMPSSQTFNSGTELLADGTYRSSYKRLSSSRTWL</sequence>
<feature type="compositionally biased region" description="Basic and acidic residues" evidence="1">
    <location>
        <begin position="142"/>
        <end position="169"/>
    </location>
</feature>
<feature type="region of interest" description="Disordered" evidence="1">
    <location>
        <begin position="835"/>
        <end position="873"/>
    </location>
</feature>
<reference evidence="3" key="1">
    <citation type="submission" date="2023-10" db="EMBL/GenBank/DDBJ databases">
        <authorList>
            <person name="Hackl T."/>
        </authorList>
    </citation>
    <scope>NUCLEOTIDE SEQUENCE</scope>
</reference>
<protein>
    <submittedName>
        <fullName evidence="3">Uu.00g105050.m01.CDS01</fullName>
    </submittedName>
</protein>
<feature type="region of interest" description="Disordered" evidence="1">
    <location>
        <begin position="142"/>
        <end position="202"/>
    </location>
</feature>
<accession>A0AAI8VDQ4</accession>
<evidence type="ECO:0000256" key="2">
    <source>
        <dbReference type="SAM" id="Phobius"/>
    </source>
</evidence>
<keyword evidence="4" id="KW-1185">Reference proteome</keyword>
<evidence type="ECO:0000313" key="3">
    <source>
        <dbReference type="EMBL" id="CAJ2503111.1"/>
    </source>
</evidence>
<dbReference type="Proteomes" id="UP001295740">
    <property type="component" value="Unassembled WGS sequence"/>
</dbReference>
<feature type="transmembrane region" description="Helical" evidence="2">
    <location>
        <begin position="333"/>
        <end position="352"/>
    </location>
</feature>
<gene>
    <name evidence="3" type="ORF">KHLLAP_LOCUS3579</name>
</gene>
<feature type="compositionally biased region" description="Polar residues" evidence="1">
    <location>
        <begin position="173"/>
        <end position="182"/>
    </location>
</feature>
<keyword evidence="2" id="KW-0812">Transmembrane</keyword>
<feature type="region of interest" description="Disordered" evidence="1">
    <location>
        <begin position="1"/>
        <end position="49"/>
    </location>
</feature>
<proteinExistence type="predicted"/>
<feature type="transmembrane region" description="Helical" evidence="2">
    <location>
        <begin position="266"/>
        <end position="294"/>
    </location>
</feature>
<dbReference type="EMBL" id="CAUWAG010000004">
    <property type="protein sequence ID" value="CAJ2503111.1"/>
    <property type="molecule type" value="Genomic_DNA"/>
</dbReference>
<feature type="compositionally biased region" description="Low complexity" evidence="1">
    <location>
        <begin position="836"/>
        <end position="850"/>
    </location>
</feature>
<comment type="caution">
    <text evidence="3">The sequence shown here is derived from an EMBL/GenBank/DDBJ whole genome shotgun (WGS) entry which is preliminary data.</text>
</comment>
<name>A0AAI8VDQ4_9PEZI</name>
<feature type="transmembrane region" description="Helical" evidence="2">
    <location>
        <begin position="221"/>
        <end position="246"/>
    </location>
</feature>